<dbReference type="InterPro" id="IPR003594">
    <property type="entry name" value="HATPase_dom"/>
</dbReference>
<dbReference type="SUPFAM" id="SSF55785">
    <property type="entry name" value="PYP-like sensor domain (PAS domain)"/>
    <property type="match status" value="1"/>
</dbReference>
<proteinExistence type="predicted"/>
<keyword evidence="4" id="KW-0808">Transferase</keyword>
<dbReference type="GO" id="GO:0000155">
    <property type="term" value="F:phosphorelay sensor kinase activity"/>
    <property type="evidence" value="ECO:0007669"/>
    <property type="project" value="InterPro"/>
</dbReference>
<evidence type="ECO:0000313" key="11">
    <source>
        <dbReference type="Proteomes" id="UP000321595"/>
    </source>
</evidence>
<evidence type="ECO:0000313" key="10">
    <source>
        <dbReference type="EMBL" id="QED26900.1"/>
    </source>
</evidence>
<dbReference type="Pfam" id="PF00512">
    <property type="entry name" value="HisKA"/>
    <property type="match status" value="1"/>
</dbReference>
<gene>
    <name evidence="10" type="ORF">FRD01_06520</name>
</gene>
<dbReference type="PANTHER" id="PTHR43047">
    <property type="entry name" value="TWO-COMPONENT HISTIDINE PROTEIN KINASE"/>
    <property type="match status" value="1"/>
</dbReference>
<dbReference type="InterPro" id="IPR005467">
    <property type="entry name" value="His_kinase_dom"/>
</dbReference>
<dbReference type="RefSeq" id="WP_146958585.1">
    <property type="nucleotide sequence ID" value="NZ_CP042467.1"/>
</dbReference>
<dbReference type="Pfam" id="PF00072">
    <property type="entry name" value="Response_reg"/>
    <property type="match status" value="1"/>
</dbReference>
<dbReference type="SUPFAM" id="SSF47384">
    <property type="entry name" value="Homodimeric domain of signal transducing histidine kinase"/>
    <property type="match status" value="1"/>
</dbReference>
<dbReference type="GO" id="GO:0009927">
    <property type="term" value="F:histidine phosphotransfer kinase activity"/>
    <property type="evidence" value="ECO:0007669"/>
    <property type="project" value="TreeGrafter"/>
</dbReference>
<organism evidence="10 11">
    <name type="scientific">Microvenator marinus</name>
    <dbReference type="NCBI Taxonomy" id="2600177"/>
    <lineage>
        <taxon>Bacteria</taxon>
        <taxon>Deltaproteobacteria</taxon>
        <taxon>Bradymonadales</taxon>
        <taxon>Microvenatoraceae</taxon>
        <taxon>Microvenator</taxon>
    </lineage>
</organism>
<protein>
    <recommendedName>
        <fullName evidence="2">histidine kinase</fullName>
        <ecNumber evidence="2">2.7.13.3</ecNumber>
    </recommendedName>
</protein>
<evidence type="ECO:0000256" key="3">
    <source>
        <dbReference type="ARBA" id="ARBA00022553"/>
    </source>
</evidence>
<dbReference type="InterPro" id="IPR011006">
    <property type="entry name" value="CheY-like_superfamily"/>
</dbReference>
<sequence length="499" mass="55826">MYEHDDDFFEMSLDCICVAGRDGYFKRLNQSWVRTLGWTKEELLARPILDFVLPEDHHTVLNARAAMFERGSHSLLRNRYRTKDGGFRWFEWRSVYDFGKELVYAVARDVTDQMEAELALEASRQEQEKMKTQLIFADRMSSVGTLAAGVAHEINNPLTFIVGNLSLVQELYPKDESLQKMIGESLKGAERIRKIVLSLNTLSRSENEETHVVALLPIVQTSMDMTQNEIRHSAHLQTQFERVPNVNGDSARLGQVLINLLINAAQAMEDQAYDDSVITVSTYTNDAGEAVVEIKDTGPGISEENRLKVFEPFFTTKPVGVGTGLGLSICHSIIAGFGGRIELSSSSKGCVFQVILPASDREITLQSPTVVKASESSARILVVDDEPVIGMVISQALREHKVVTKTSAIEALEALDSAEFDLILTDLMMPGMTGMDFFERLERAGDSRAHTVVFMTGGAFTTRAQEFLEAHPRRCIEKPFTPDELRAFIQRWMGLIHKA</sequence>
<dbReference type="EC" id="2.7.13.3" evidence="2"/>
<dbReference type="PROSITE" id="PS50109">
    <property type="entry name" value="HIS_KIN"/>
    <property type="match status" value="1"/>
</dbReference>
<dbReference type="SUPFAM" id="SSF55874">
    <property type="entry name" value="ATPase domain of HSP90 chaperone/DNA topoisomerase II/histidine kinase"/>
    <property type="match status" value="1"/>
</dbReference>
<dbReference type="InterPro" id="IPR004358">
    <property type="entry name" value="Sig_transdc_His_kin-like_C"/>
</dbReference>
<evidence type="ECO:0000259" key="8">
    <source>
        <dbReference type="PROSITE" id="PS50110"/>
    </source>
</evidence>
<accession>A0A5B8XMP3</accession>
<dbReference type="PRINTS" id="PR00344">
    <property type="entry name" value="BCTRLSENSOR"/>
</dbReference>
<dbReference type="Gene3D" id="3.40.50.2300">
    <property type="match status" value="1"/>
</dbReference>
<dbReference type="SUPFAM" id="SSF52172">
    <property type="entry name" value="CheY-like"/>
    <property type="match status" value="1"/>
</dbReference>
<dbReference type="Gene3D" id="1.10.287.130">
    <property type="match status" value="1"/>
</dbReference>
<dbReference type="OrthoDB" id="5291281at2"/>
<feature type="modified residue" description="4-aspartylphosphate" evidence="6">
    <location>
        <position position="426"/>
    </location>
</feature>
<dbReference type="CDD" id="cd00130">
    <property type="entry name" value="PAS"/>
    <property type="match status" value="1"/>
</dbReference>
<feature type="domain" description="Response regulatory" evidence="8">
    <location>
        <begin position="379"/>
        <end position="493"/>
    </location>
</feature>
<reference evidence="10 11" key="1">
    <citation type="submission" date="2019-08" db="EMBL/GenBank/DDBJ databases">
        <authorList>
            <person name="Liang Q."/>
        </authorList>
    </citation>
    <scope>NUCLEOTIDE SEQUENCE [LARGE SCALE GENOMIC DNA]</scope>
    <source>
        <strain evidence="10 11">V1718</strain>
    </source>
</reference>
<comment type="catalytic activity">
    <reaction evidence="1">
        <text>ATP + protein L-histidine = ADP + protein N-phospho-L-histidine.</text>
        <dbReference type="EC" id="2.7.13.3"/>
    </reaction>
</comment>
<evidence type="ECO:0000259" key="7">
    <source>
        <dbReference type="PROSITE" id="PS50109"/>
    </source>
</evidence>
<evidence type="ECO:0000259" key="9">
    <source>
        <dbReference type="PROSITE" id="PS50112"/>
    </source>
</evidence>
<dbReference type="Pfam" id="PF02518">
    <property type="entry name" value="HATPase_c"/>
    <property type="match status" value="1"/>
</dbReference>
<dbReference type="PROSITE" id="PS50112">
    <property type="entry name" value="PAS"/>
    <property type="match status" value="1"/>
</dbReference>
<evidence type="ECO:0000256" key="4">
    <source>
        <dbReference type="ARBA" id="ARBA00022679"/>
    </source>
</evidence>
<dbReference type="SMART" id="SM00448">
    <property type="entry name" value="REC"/>
    <property type="match status" value="1"/>
</dbReference>
<feature type="domain" description="PAS" evidence="9">
    <location>
        <begin position="22"/>
        <end position="71"/>
    </location>
</feature>
<dbReference type="SMART" id="SM00388">
    <property type="entry name" value="HisKA"/>
    <property type="match status" value="1"/>
</dbReference>
<dbReference type="SMART" id="SM00387">
    <property type="entry name" value="HATPase_c"/>
    <property type="match status" value="1"/>
</dbReference>
<dbReference type="EMBL" id="CP042467">
    <property type="protein sequence ID" value="QED26900.1"/>
    <property type="molecule type" value="Genomic_DNA"/>
</dbReference>
<evidence type="ECO:0000256" key="2">
    <source>
        <dbReference type="ARBA" id="ARBA00012438"/>
    </source>
</evidence>
<dbReference type="GO" id="GO:0005886">
    <property type="term" value="C:plasma membrane"/>
    <property type="evidence" value="ECO:0007669"/>
    <property type="project" value="TreeGrafter"/>
</dbReference>
<keyword evidence="11" id="KW-1185">Reference proteome</keyword>
<dbReference type="InterPro" id="IPR000014">
    <property type="entry name" value="PAS"/>
</dbReference>
<dbReference type="InterPro" id="IPR036890">
    <property type="entry name" value="HATPase_C_sf"/>
</dbReference>
<dbReference type="InterPro" id="IPR003661">
    <property type="entry name" value="HisK_dim/P_dom"/>
</dbReference>
<evidence type="ECO:0000256" key="5">
    <source>
        <dbReference type="ARBA" id="ARBA00022777"/>
    </source>
</evidence>
<keyword evidence="5" id="KW-0418">Kinase</keyword>
<dbReference type="InterPro" id="IPR001789">
    <property type="entry name" value="Sig_transdc_resp-reg_receiver"/>
</dbReference>
<name>A0A5B8XMP3_9DELT</name>
<dbReference type="SMART" id="SM00091">
    <property type="entry name" value="PAS"/>
    <property type="match status" value="1"/>
</dbReference>
<dbReference type="PROSITE" id="PS50110">
    <property type="entry name" value="RESPONSE_REGULATORY"/>
    <property type="match status" value="1"/>
</dbReference>
<dbReference type="InterPro" id="IPR013655">
    <property type="entry name" value="PAS_fold_3"/>
</dbReference>
<keyword evidence="3 6" id="KW-0597">Phosphoprotein</keyword>
<dbReference type="AlphaFoldDB" id="A0A5B8XMP3"/>
<evidence type="ECO:0000256" key="6">
    <source>
        <dbReference type="PROSITE-ProRule" id="PRU00169"/>
    </source>
</evidence>
<dbReference type="CDD" id="cd00082">
    <property type="entry name" value="HisKA"/>
    <property type="match status" value="1"/>
</dbReference>
<dbReference type="Gene3D" id="3.30.450.20">
    <property type="entry name" value="PAS domain"/>
    <property type="match status" value="1"/>
</dbReference>
<evidence type="ECO:0000256" key="1">
    <source>
        <dbReference type="ARBA" id="ARBA00000085"/>
    </source>
</evidence>
<dbReference type="InterPro" id="IPR035965">
    <property type="entry name" value="PAS-like_dom_sf"/>
</dbReference>
<dbReference type="Proteomes" id="UP000321595">
    <property type="component" value="Chromosome"/>
</dbReference>
<dbReference type="InterPro" id="IPR036097">
    <property type="entry name" value="HisK_dim/P_sf"/>
</dbReference>
<dbReference type="KEGG" id="bbae:FRD01_06520"/>
<dbReference type="Pfam" id="PF08447">
    <property type="entry name" value="PAS_3"/>
    <property type="match status" value="1"/>
</dbReference>
<feature type="domain" description="Histidine kinase" evidence="7">
    <location>
        <begin position="149"/>
        <end position="360"/>
    </location>
</feature>
<dbReference type="Gene3D" id="3.30.565.10">
    <property type="entry name" value="Histidine kinase-like ATPase, C-terminal domain"/>
    <property type="match status" value="1"/>
</dbReference>
<dbReference type="PANTHER" id="PTHR43047:SF72">
    <property type="entry name" value="OSMOSENSING HISTIDINE PROTEIN KINASE SLN1"/>
    <property type="match status" value="1"/>
</dbReference>
<dbReference type="NCBIfam" id="TIGR00229">
    <property type="entry name" value="sensory_box"/>
    <property type="match status" value="1"/>
</dbReference>